<protein>
    <submittedName>
        <fullName evidence="8">Beta-xylosidase, GH43 family</fullName>
    </submittedName>
</protein>
<dbReference type="PANTHER" id="PTHR43772:SF2">
    <property type="entry name" value="PUTATIVE (AFU_ORTHOLOGUE AFUA_2G04480)-RELATED"/>
    <property type="match status" value="1"/>
</dbReference>
<gene>
    <name evidence="8" type="ORF">SAMN05216219_0944</name>
</gene>
<name>A0A1I4ZNF3_9MICO</name>
<keyword evidence="4" id="KW-0119">Carbohydrate metabolism</keyword>
<reference evidence="9" key="1">
    <citation type="submission" date="2016-10" db="EMBL/GenBank/DDBJ databases">
        <authorList>
            <person name="Varghese N."/>
            <person name="Submissions S."/>
        </authorList>
    </citation>
    <scope>NUCLEOTIDE SEQUENCE [LARGE SCALE GENOMIC DNA]</scope>
    <source>
        <strain evidence="9">CGMCC 1.11101</strain>
    </source>
</reference>
<evidence type="ECO:0000256" key="4">
    <source>
        <dbReference type="ARBA" id="ARBA00023277"/>
    </source>
</evidence>
<accession>A0A1I4ZNF3</accession>
<dbReference type="InterPro" id="IPR023296">
    <property type="entry name" value="Glyco_hydro_beta-prop_sf"/>
</dbReference>
<dbReference type="CDD" id="cd08991">
    <property type="entry name" value="GH43_HoAraf43-like"/>
    <property type="match status" value="1"/>
</dbReference>
<keyword evidence="2" id="KW-0624">Polysaccharide degradation</keyword>
<organism evidence="8 9">
    <name type="scientific">Mycetocola miduiensis</name>
    <dbReference type="NCBI Taxonomy" id="995034"/>
    <lineage>
        <taxon>Bacteria</taxon>
        <taxon>Bacillati</taxon>
        <taxon>Actinomycetota</taxon>
        <taxon>Actinomycetes</taxon>
        <taxon>Micrococcales</taxon>
        <taxon>Microbacteriaceae</taxon>
        <taxon>Mycetocola</taxon>
    </lineage>
</organism>
<comment type="similarity">
    <text evidence="1 7">Belongs to the glycosyl hydrolase 43 family.</text>
</comment>
<dbReference type="OrthoDB" id="9801455at2"/>
<dbReference type="Pfam" id="PF04616">
    <property type="entry name" value="Glyco_hydro_43"/>
    <property type="match status" value="1"/>
</dbReference>
<keyword evidence="5 7" id="KW-0326">Glycosidase</keyword>
<dbReference type="SUPFAM" id="SSF75005">
    <property type="entry name" value="Arabinanase/levansucrase/invertase"/>
    <property type="match status" value="1"/>
</dbReference>
<dbReference type="Gene3D" id="2.115.10.20">
    <property type="entry name" value="Glycosyl hydrolase domain, family 43"/>
    <property type="match status" value="1"/>
</dbReference>
<feature type="site" description="Important for catalytic activity, responsible for pKa modulation of the active site Glu and correct orientation of both the proton donor and substrate" evidence="6">
    <location>
        <position position="132"/>
    </location>
</feature>
<evidence type="ECO:0000256" key="1">
    <source>
        <dbReference type="ARBA" id="ARBA00009865"/>
    </source>
</evidence>
<evidence type="ECO:0000256" key="3">
    <source>
        <dbReference type="ARBA" id="ARBA00022801"/>
    </source>
</evidence>
<evidence type="ECO:0000313" key="9">
    <source>
        <dbReference type="Proteomes" id="UP000198867"/>
    </source>
</evidence>
<dbReference type="GO" id="GO:0004553">
    <property type="term" value="F:hydrolase activity, hydrolyzing O-glycosyl compounds"/>
    <property type="evidence" value="ECO:0007669"/>
    <property type="project" value="InterPro"/>
</dbReference>
<dbReference type="GO" id="GO:0045493">
    <property type="term" value="P:xylan catabolic process"/>
    <property type="evidence" value="ECO:0007669"/>
    <property type="project" value="UniProtKB-KW"/>
</dbReference>
<keyword evidence="9" id="KW-1185">Reference proteome</keyword>
<evidence type="ECO:0000313" key="8">
    <source>
        <dbReference type="EMBL" id="SFN51718.1"/>
    </source>
</evidence>
<keyword evidence="3 7" id="KW-0378">Hydrolase</keyword>
<evidence type="ECO:0000256" key="2">
    <source>
        <dbReference type="ARBA" id="ARBA00022651"/>
    </source>
</evidence>
<dbReference type="InterPro" id="IPR052176">
    <property type="entry name" value="Glycosyl_Hydrlase_43_Enz"/>
</dbReference>
<evidence type="ECO:0000256" key="6">
    <source>
        <dbReference type="PIRSR" id="PIRSR606710-2"/>
    </source>
</evidence>
<evidence type="ECO:0000256" key="7">
    <source>
        <dbReference type="RuleBase" id="RU361187"/>
    </source>
</evidence>
<evidence type="ECO:0000256" key="5">
    <source>
        <dbReference type="ARBA" id="ARBA00023295"/>
    </source>
</evidence>
<dbReference type="PANTHER" id="PTHR43772">
    <property type="entry name" value="ENDO-1,4-BETA-XYLANASE"/>
    <property type="match status" value="1"/>
</dbReference>
<dbReference type="EMBL" id="FOVM01000002">
    <property type="protein sequence ID" value="SFN51718.1"/>
    <property type="molecule type" value="Genomic_DNA"/>
</dbReference>
<dbReference type="AlphaFoldDB" id="A0A1I4ZNF3"/>
<dbReference type="InterPro" id="IPR006710">
    <property type="entry name" value="Glyco_hydro_43"/>
</dbReference>
<dbReference type="RefSeq" id="WP_090709274.1">
    <property type="nucleotide sequence ID" value="NZ_FOVM01000002.1"/>
</dbReference>
<sequence length="313" mass="34299">MSGDAQPGPLRPPVRPGYFADPFLVRAPDGSYAAYGTQPDGGSDDRMFEVLLSDDLRTWRSGGNVLERLAPELGDQYWAPEVCWRDGSWWMYYSVGRGIEGHHVRVARSDDLTGPFTDVGVDLTPAESFAIDAHPFQDTDGTWYLYFARDVLDSERPGTHLAVGRMESPTSLIDVRVALAPYADWQIYERDRPIYDGVYDWHTLEGPSVVKREGQYWMTFSGGAWTGPGYAVSWASAPTPLGPWTHAPEHSAPVLGTGPTLTGPGHNSLVVGPDGQDLIAFHSWSGDGFRRELHLAGIRFTATGPTVDLSSSA</sequence>
<proteinExistence type="inferred from homology"/>
<dbReference type="STRING" id="995034.SAMN05216219_0944"/>
<keyword evidence="2" id="KW-0858">Xylan degradation</keyword>
<dbReference type="Proteomes" id="UP000198867">
    <property type="component" value="Unassembled WGS sequence"/>
</dbReference>